<evidence type="ECO:0000256" key="1">
    <source>
        <dbReference type="ARBA" id="ARBA00004651"/>
    </source>
</evidence>
<evidence type="ECO:0000313" key="9">
    <source>
        <dbReference type="Proteomes" id="UP000037939"/>
    </source>
</evidence>
<name>A0A0N0XFU5_9NEIS</name>
<dbReference type="GO" id="GO:0005886">
    <property type="term" value="C:plasma membrane"/>
    <property type="evidence" value="ECO:0007669"/>
    <property type="project" value="UniProtKB-SubCell"/>
</dbReference>
<evidence type="ECO:0000256" key="4">
    <source>
        <dbReference type="ARBA" id="ARBA00022989"/>
    </source>
</evidence>
<feature type="transmembrane region" description="Helical" evidence="7">
    <location>
        <begin position="141"/>
        <end position="160"/>
    </location>
</feature>
<keyword evidence="3 7" id="KW-0812">Transmembrane</keyword>
<feature type="transmembrane region" description="Helical" evidence="7">
    <location>
        <begin position="60"/>
        <end position="76"/>
    </location>
</feature>
<protein>
    <recommendedName>
        <fullName evidence="10">Lysylphosphatidylglycerol synthase TM region</fullName>
    </recommendedName>
</protein>
<keyword evidence="5 7" id="KW-0472">Membrane</keyword>
<evidence type="ECO:0000256" key="2">
    <source>
        <dbReference type="ARBA" id="ARBA00022475"/>
    </source>
</evidence>
<organism evidence="8 9">
    <name type="scientific">Amantichitinum ursilacus</name>
    <dbReference type="NCBI Taxonomy" id="857265"/>
    <lineage>
        <taxon>Bacteria</taxon>
        <taxon>Pseudomonadati</taxon>
        <taxon>Pseudomonadota</taxon>
        <taxon>Betaproteobacteria</taxon>
        <taxon>Neisseriales</taxon>
        <taxon>Chitinibacteraceae</taxon>
        <taxon>Amantichitinum</taxon>
    </lineage>
</organism>
<dbReference type="NCBIfam" id="TIGR00374">
    <property type="entry name" value="flippase-like domain"/>
    <property type="match status" value="1"/>
</dbReference>
<evidence type="ECO:0000256" key="6">
    <source>
        <dbReference type="SAM" id="MobiDB-lite"/>
    </source>
</evidence>
<comment type="subcellular location">
    <subcellularLocation>
        <location evidence="1">Cell membrane</location>
        <topology evidence="1">Multi-pass membrane protein</topology>
    </subcellularLocation>
</comment>
<dbReference type="STRING" id="857265.WG78_20840"/>
<comment type="caution">
    <text evidence="8">The sequence shown here is derived from an EMBL/GenBank/DDBJ whole genome shotgun (WGS) entry which is preliminary data.</text>
</comment>
<feature type="transmembrane region" description="Helical" evidence="7">
    <location>
        <begin position="264"/>
        <end position="287"/>
    </location>
</feature>
<evidence type="ECO:0000256" key="3">
    <source>
        <dbReference type="ARBA" id="ARBA00022692"/>
    </source>
</evidence>
<dbReference type="Pfam" id="PF03706">
    <property type="entry name" value="LPG_synthase_TM"/>
    <property type="match status" value="1"/>
</dbReference>
<evidence type="ECO:0000313" key="8">
    <source>
        <dbReference type="EMBL" id="KPC49381.1"/>
    </source>
</evidence>
<reference evidence="8 9" key="1">
    <citation type="submission" date="2015-07" db="EMBL/GenBank/DDBJ databases">
        <title>Draft genome sequence of the Amantichitinum ursilacus IGB-41, a new chitin-degrading bacterium.</title>
        <authorList>
            <person name="Kirstahler P."/>
            <person name="Guenther M."/>
            <person name="Grumaz C."/>
            <person name="Rupp S."/>
            <person name="Zibek S."/>
            <person name="Sohn K."/>
        </authorList>
    </citation>
    <scope>NUCLEOTIDE SEQUENCE [LARGE SCALE GENOMIC DNA]</scope>
    <source>
        <strain evidence="8 9">IGB-41</strain>
    </source>
</reference>
<dbReference type="PATRIC" id="fig|857265.3.peg.4266"/>
<dbReference type="InterPro" id="IPR022791">
    <property type="entry name" value="L-PG_synthase/AglD"/>
</dbReference>
<dbReference type="AlphaFoldDB" id="A0A0N0XFU5"/>
<dbReference type="RefSeq" id="WP_053939732.1">
    <property type="nucleotide sequence ID" value="NZ_LAQT01000037.1"/>
</dbReference>
<feature type="transmembrane region" description="Helical" evidence="7">
    <location>
        <begin position="23"/>
        <end position="40"/>
    </location>
</feature>
<dbReference type="PANTHER" id="PTHR39087">
    <property type="entry name" value="UPF0104 MEMBRANE PROTEIN MJ1595"/>
    <property type="match status" value="1"/>
</dbReference>
<sequence>MTLPDYSGAETTTPPPKPRKSKLRPLIGAVIALAFVWLIGRNVNPGELLQAFATANPMDVLAALVLFGIGYALRIARWQTMLKPARPEISWWRCAGPFMASFAANNVLPLRAGDVLRAFGFNQRLGVSPGGVLATLFVERLLDLLLLLVMLGVALALFGLEAASFAGVGAGFLLGVALAILILLVFPQAFAPLARAVVAMIGRFAPRIAARLRAEVDLGLRTLAQLAKGGTMLRLLALSLGAWLCEGCVYWFAALALADLSHPAAAWLALPVGTLATLIPSTPGYVGTFDYFARHAMTTLGNAATPATAFALLVHLLLWLPPTLMGGLYLIIRPVAKARPASSGKTS</sequence>
<keyword evidence="2" id="KW-1003">Cell membrane</keyword>
<feature type="region of interest" description="Disordered" evidence="6">
    <location>
        <begin position="1"/>
        <end position="21"/>
    </location>
</feature>
<dbReference type="EMBL" id="LAQT01000037">
    <property type="protein sequence ID" value="KPC49381.1"/>
    <property type="molecule type" value="Genomic_DNA"/>
</dbReference>
<accession>A0A0N0XFU5</accession>
<keyword evidence="4 7" id="KW-1133">Transmembrane helix</keyword>
<feature type="transmembrane region" description="Helical" evidence="7">
    <location>
        <begin position="235"/>
        <end position="258"/>
    </location>
</feature>
<gene>
    <name evidence="8" type="ORF">WG78_20840</name>
</gene>
<evidence type="ECO:0000256" key="7">
    <source>
        <dbReference type="SAM" id="Phobius"/>
    </source>
</evidence>
<dbReference type="PANTHER" id="PTHR39087:SF2">
    <property type="entry name" value="UPF0104 MEMBRANE PROTEIN MJ1595"/>
    <property type="match status" value="1"/>
</dbReference>
<evidence type="ECO:0008006" key="10">
    <source>
        <dbReference type="Google" id="ProtNLM"/>
    </source>
</evidence>
<dbReference type="Proteomes" id="UP000037939">
    <property type="component" value="Unassembled WGS sequence"/>
</dbReference>
<evidence type="ECO:0000256" key="5">
    <source>
        <dbReference type="ARBA" id="ARBA00023136"/>
    </source>
</evidence>
<proteinExistence type="predicted"/>
<keyword evidence="9" id="KW-1185">Reference proteome</keyword>
<dbReference type="OrthoDB" id="5242769at2"/>